<dbReference type="EMBL" id="AP027272">
    <property type="protein sequence ID" value="BDX04894.1"/>
    <property type="molecule type" value="Genomic_DNA"/>
</dbReference>
<keyword evidence="3" id="KW-1185">Reference proteome</keyword>
<organism evidence="2 3">
    <name type="scientific">Planctobacterium marinum</name>
    <dbReference type="NCBI Taxonomy" id="1631968"/>
    <lineage>
        <taxon>Bacteria</taxon>
        <taxon>Pseudomonadati</taxon>
        <taxon>Pseudomonadota</taxon>
        <taxon>Gammaproteobacteria</taxon>
        <taxon>Alteromonadales</taxon>
        <taxon>Alteromonadaceae</taxon>
        <taxon>Planctobacterium</taxon>
    </lineage>
</organism>
<gene>
    <name evidence="2" type="ORF">MACH26_04150</name>
</gene>
<dbReference type="AlphaFoldDB" id="A0AA48KQY3"/>
<evidence type="ECO:0000313" key="3">
    <source>
        <dbReference type="Proteomes" id="UP001333710"/>
    </source>
</evidence>
<proteinExistence type="predicted"/>
<reference evidence="2" key="1">
    <citation type="submission" date="2023-01" db="EMBL/GenBank/DDBJ databases">
        <title>Complete genome sequence of Planctobacterium marinum strain Dej080120_11.</title>
        <authorList>
            <person name="Ueki S."/>
            <person name="Maruyama F."/>
        </authorList>
    </citation>
    <scope>NUCLEOTIDE SEQUENCE</scope>
    <source>
        <strain evidence="2">Dej080120_11</strain>
    </source>
</reference>
<protein>
    <recommendedName>
        <fullName evidence="1">GAF domain-containing protein</fullName>
    </recommendedName>
</protein>
<dbReference type="RefSeq" id="WP_338290769.1">
    <property type="nucleotide sequence ID" value="NZ_AP027272.1"/>
</dbReference>
<dbReference type="Gene3D" id="3.30.450.40">
    <property type="match status" value="1"/>
</dbReference>
<dbReference type="Proteomes" id="UP001333710">
    <property type="component" value="Chromosome"/>
</dbReference>
<dbReference type="KEGG" id="pmaw:MACH26_04150"/>
<accession>A0AA48KQY3</accession>
<dbReference type="Pfam" id="PF01590">
    <property type="entry name" value="GAF"/>
    <property type="match status" value="1"/>
</dbReference>
<dbReference type="SUPFAM" id="SSF55781">
    <property type="entry name" value="GAF domain-like"/>
    <property type="match status" value="1"/>
</dbReference>
<evidence type="ECO:0000259" key="1">
    <source>
        <dbReference type="Pfam" id="PF01590"/>
    </source>
</evidence>
<dbReference type="InterPro" id="IPR029016">
    <property type="entry name" value="GAF-like_dom_sf"/>
</dbReference>
<dbReference type="InterPro" id="IPR003018">
    <property type="entry name" value="GAF"/>
</dbReference>
<evidence type="ECO:0000313" key="2">
    <source>
        <dbReference type="EMBL" id="BDX04894.1"/>
    </source>
</evidence>
<name>A0AA48KQY3_9ALTE</name>
<feature type="domain" description="GAF" evidence="1">
    <location>
        <begin position="25"/>
        <end position="157"/>
    </location>
</feature>
<sequence length="165" mass="18910">MDPLFKLNTCLTNPDLSGQQKLEMVCATVHKLIPGADRVSLWLFNESKSQVSSLICFDATSKSWCDQITLRREDFGIYFDAILNREFVDAPDAATHPDTKCFNESYFTPLNIQSLLDYILHRNFEPQGILCCESVGRQVHWSEEDKQTLKKIARSCSFFFNLSTN</sequence>